<dbReference type="InterPro" id="IPR029058">
    <property type="entry name" value="AB_hydrolase_fold"/>
</dbReference>
<proteinExistence type="inferred from homology"/>
<evidence type="ECO:0000313" key="2">
    <source>
        <dbReference type="EMBL" id="CAI9781343.1"/>
    </source>
</evidence>
<accession>A0AAD2A4J5</accession>
<dbReference type="SUPFAM" id="SSF53474">
    <property type="entry name" value="alpha/beta-Hydrolases"/>
    <property type="match status" value="2"/>
</dbReference>
<dbReference type="Gene3D" id="3.40.50.11320">
    <property type="match status" value="1"/>
</dbReference>
<protein>
    <submittedName>
        <fullName evidence="2">Uncharacterized protein</fullName>
    </submittedName>
</protein>
<sequence>MKKRLEPLRRFVPGDSAHGAHPHRSIATMYTPLEPLRTEAWQLRSASMAICARVLHFPIESCGDMIFSPIVEFLRRFMEVDGLHGSNGGVARGDIDAYSIQEGGGGVQRMKGLTFVTVRQDGHLVPSYQPQRELTMISSSLQGVLPPPPNDLTFYTPNKFSKDCDFFSYFLHKRRGQYFVGNAFFDDLEMSPCYYDYFWTHPLNSDDTHEEIFTLCDFVNFFDSCSYIFLEYYLNTAEVQRALHVKPTNWTICCGDIDANVLETVTRDAINNIKLPIENPWHAWYLNDEVGGYVGEYKVLTFVTVRGAGHLFPSDQPQRALTMISSFLQRILPYS</sequence>
<dbReference type="GO" id="GO:0004185">
    <property type="term" value="F:serine-type carboxypeptidase activity"/>
    <property type="evidence" value="ECO:0007669"/>
    <property type="project" value="InterPro"/>
</dbReference>
<keyword evidence="3" id="KW-1185">Reference proteome</keyword>
<name>A0AAD2A4J5_9LAMI</name>
<comment type="similarity">
    <text evidence="1">Belongs to the peptidase S10 family.</text>
</comment>
<gene>
    <name evidence="2" type="ORF">FPE_LOCUS28773</name>
</gene>
<dbReference type="PANTHER" id="PTHR11802:SF470">
    <property type="entry name" value="CARBOXYPEPTIDASE"/>
    <property type="match status" value="1"/>
</dbReference>
<reference evidence="2" key="1">
    <citation type="submission" date="2023-05" db="EMBL/GenBank/DDBJ databases">
        <authorList>
            <person name="Huff M."/>
        </authorList>
    </citation>
    <scope>NUCLEOTIDE SEQUENCE</scope>
</reference>
<dbReference type="Gene3D" id="3.40.50.12670">
    <property type="match status" value="1"/>
</dbReference>
<dbReference type="PANTHER" id="PTHR11802">
    <property type="entry name" value="SERINE PROTEASE FAMILY S10 SERINE CARBOXYPEPTIDASE"/>
    <property type="match status" value="1"/>
</dbReference>
<evidence type="ECO:0000256" key="1">
    <source>
        <dbReference type="ARBA" id="ARBA00009431"/>
    </source>
</evidence>
<organism evidence="2 3">
    <name type="scientific">Fraxinus pennsylvanica</name>
    <dbReference type="NCBI Taxonomy" id="56036"/>
    <lineage>
        <taxon>Eukaryota</taxon>
        <taxon>Viridiplantae</taxon>
        <taxon>Streptophyta</taxon>
        <taxon>Embryophyta</taxon>
        <taxon>Tracheophyta</taxon>
        <taxon>Spermatophyta</taxon>
        <taxon>Magnoliopsida</taxon>
        <taxon>eudicotyledons</taxon>
        <taxon>Gunneridae</taxon>
        <taxon>Pentapetalae</taxon>
        <taxon>asterids</taxon>
        <taxon>lamiids</taxon>
        <taxon>Lamiales</taxon>
        <taxon>Oleaceae</taxon>
        <taxon>Oleeae</taxon>
        <taxon>Fraxinus</taxon>
    </lineage>
</organism>
<dbReference type="InterPro" id="IPR001563">
    <property type="entry name" value="Peptidase_S10"/>
</dbReference>
<dbReference type="EMBL" id="OU503053">
    <property type="protein sequence ID" value="CAI9781343.1"/>
    <property type="molecule type" value="Genomic_DNA"/>
</dbReference>
<evidence type="ECO:0000313" key="3">
    <source>
        <dbReference type="Proteomes" id="UP000834106"/>
    </source>
</evidence>
<dbReference type="GO" id="GO:0005773">
    <property type="term" value="C:vacuole"/>
    <property type="evidence" value="ECO:0007669"/>
    <property type="project" value="TreeGrafter"/>
</dbReference>
<dbReference type="Proteomes" id="UP000834106">
    <property type="component" value="Chromosome 18"/>
</dbReference>
<dbReference type="Gene3D" id="6.10.250.940">
    <property type="match status" value="1"/>
</dbReference>
<dbReference type="Pfam" id="PF00450">
    <property type="entry name" value="Peptidase_S10"/>
    <property type="match status" value="2"/>
</dbReference>
<dbReference type="GO" id="GO:0006508">
    <property type="term" value="P:proteolysis"/>
    <property type="evidence" value="ECO:0007669"/>
    <property type="project" value="InterPro"/>
</dbReference>
<dbReference type="AlphaFoldDB" id="A0AAD2A4J5"/>